<dbReference type="PANTHER" id="PTHR12151">
    <property type="entry name" value="ELECTRON TRANSPORT PROTIN SCO1/SENC FAMILY MEMBER"/>
    <property type="match status" value="1"/>
</dbReference>
<organism evidence="4 5">
    <name type="scientific">Dechloromonas hankyongensis</name>
    <dbReference type="NCBI Taxonomy" id="2908002"/>
    <lineage>
        <taxon>Bacteria</taxon>
        <taxon>Pseudomonadati</taxon>
        <taxon>Pseudomonadota</taxon>
        <taxon>Betaproteobacteria</taxon>
        <taxon>Rhodocyclales</taxon>
        <taxon>Azonexaceae</taxon>
        <taxon>Dechloromonas</taxon>
    </lineage>
</organism>
<evidence type="ECO:0000259" key="3">
    <source>
        <dbReference type="PROSITE" id="PS51352"/>
    </source>
</evidence>
<dbReference type="Pfam" id="PF02630">
    <property type="entry name" value="SCO1-SenC"/>
    <property type="match status" value="1"/>
</dbReference>
<dbReference type="RefSeq" id="WP_275710538.1">
    <property type="nucleotide sequence ID" value="NZ_JAKLTN010000002.1"/>
</dbReference>
<dbReference type="CDD" id="cd02968">
    <property type="entry name" value="SCO"/>
    <property type="match status" value="1"/>
</dbReference>
<dbReference type="SUPFAM" id="SSF52833">
    <property type="entry name" value="Thioredoxin-like"/>
    <property type="match status" value="1"/>
</dbReference>
<proteinExistence type="inferred from homology"/>
<keyword evidence="2" id="KW-0186">Copper</keyword>
<dbReference type="InterPro" id="IPR013766">
    <property type="entry name" value="Thioredoxin_domain"/>
</dbReference>
<dbReference type="PROSITE" id="PS51257">
    <property type="entry name" value="PROKAR_LIPOPROTEIN"/>
    <property type="match status" value="1"/>
</dbReference>
<reference evidence="4" key="1">
    <citation type="submission" date="2022-01" db="EMBL/GenBank/DDBJ databases">
        <authorList>
            <person name="Jo J.-H."/>
            <person name="Im W.-T."/>
        </authorList>
    </citation>
    <scope>NUCLEOTIDE SEQUENCE</scope>
    <source>
        <strain evidence="4">XY25</strain>
    </source>
</reference>
<keyword evidence="5" id="KW-1185">Reference proteome</keyword>
<evidence type="ECO:0000313" key="4">
    <source>
        <dbReference type="EMBL" id="MCG2577444.1"/>
    </source>
</evidence>
<dbReference type="InterPro" id="IPR003782">
    <property type="entry name" value="SCO1/SenC"/>
</dbReference>
<gene>
    <name evidence="4" type="ORF">LZ012_10610</name>
</gene>
<dbReference type="InterPro" id="IPR036249">
    <property type="entry name" value="Thioredoxin-like_sf"/>
</dbReference>
<evidence type="ECO:0000256" key="1">
    <source>
        <dbReference type="ARBA" id="ARBA00010996"/>
    </source>
</evidence>
<name>A0ABS9K2N7_9RHOO</name>
<dbReference type="Gene3D" id="3.40.30.10">
    <property type="entry name" value="Glutaredoxin"/>
    <property type="match status" value="1"/>
</dbReference>
<accession>A0ABS9K2N7</accession>
<dbReference type="Proteomes" id="UP001165384">
    <property type="component" value="Unassembled WGS sequence"/>
</dbReference>
<comment type="similarity">
    <text evidence="1">Belongs to the SCO1/2 family.</text>
</comment>
<sequence length="196" mass="21644">MHRREFFTLPLIAVLLAGCGKPAAPAYQATDLTGASFGRDFALADTTGRRRVLADFRGKVVILFFGYVSCPDVCPTTLSKLAEVMKLLGPQAARVQVLFVTVDPERDTAERLHEFVPWFHPDFVALRGTPEETRQVLAEFRTTAIRRPVEGSMGYVIDHSAACYVFDPEGRLRLYVKDEQSAADIAADLRLLIGAG</sequence>
<dbReference type="EMBL" id="JAKLTN010000002">
    <property type="protein sequence ID" value="MCG2577444.1"/>
    <property type="molecule type" value="Genomic_DNA"/>
</dbReference>
<dbReference type="PANTHER" id="PTHR12151:SF25">
    <property type="entry name" value="LINALOOL DEHYDRATASE_ISOMERASE DOMAIN-CONTAINING PROTEIN"/>
    <property type="match status" value="1"/>
</dbReference>
<evidence type="ECO:0000313" key="5">
    <source>
        <dbReference type="Proteomes" id="UP001165384"/>
    </source>
</evidence>
<comment type="caution">
    <text evidence="4">The sequence shown here is derived from an EMBL/GenBank/DDBJ whole genome shotgun (WGS) entry which is preliminary data.</text>
</comment>
<protein>
    <submittedName>
        <fullName evidence="4">SCO family protein</fullName>
    </submittedName>
</protein>
<dbReference type="PROSITE" id="PS51352">
    <property type="entry name" value="THIOREDOXIN_2"/>
    <property type="match status" value="1"/>
</dbReference>
<feature type="domain" description="Thioredoxin" evidence="3">
    <location>
        <begin position="32"/>
        <end position="194"/>
    </location>
</feature>
<evidence type="ECO:0000256" key="2">
    <source>
        <dbReference type="ARBA" id="ARBA00023008"/>
    </source>
</evidence>